<evidence type="ECO:0000256" key="2">
    <source>
        <dbReference type="ARBA" id="ARBA00001968"/>
    </source>
</evidence>
<dbReference type="SUPFAM" id="SSF158472">
    <property type="entry name" value="HAMP domain-like"/>
    <property type="match status" value="1"/>
</dbReference>
<dbReference type="Gene3D" id="1.10.287.130">
    <property type="match status" value="1"/>
</dbReference>
<gene>
    <name evidence="15" type="ORF">CLV40_117116</name>
</gene>
<dbReference type="Gene3D" id="3.30.565.10">
    <property type="entry name" value="Histidine kinase-like ATPase, C-terminal domain"/>
    <property type="match status" value="1"/>
</dbReference>
<dbReference type="SUPFAM" id="SSF55874">
    <property type="entry name" value="ATPase domain of HSP90 chaperone/DNA topoisomerase II/histidine kinase"/>
    <property type="match status" value="1"/>
</dbReference>
<evidence type="ECO:0000259" key="14">
    <source>
        <dbReference type="PROSITE" id="PS50885"/>
    </source>
</evidence>
<dbReference type="InterPro" id="IPR003661">
    <property type="entry name" value="HisK_dim/P_dom"/>
</dbReference>
<evidence type="ECO:0000256" key="6">
    <source>
        <dbReference type="ARBA" id="ARBA00022679"/>
    </source>
</evidence>
<dbReference type="InterPro" id="IPR003660">
    <property type="entry name" value="HAMP_dom"/>
</dbReference>
<sequence>MTAVGRVRAAFGRLPLRVHLVLVVVVLAAAGLLGTWAIGSQVMRDYLLGQVDARLDRMSAQAQRQLAGGFTLPRGNRDFAFPQLEVVLLRRADGSAVDLGRRDSTTRPRLPAFGFAGSYATVDSADDSGPRWRVLVRPLVTPVVVDGTVIASTSGSTAAEVVVAVGQADVDAAVDDLQRTFLLISLGALVLLGVTGYALVRRSTRPLEEVEVTAEAIAAGDLSRRVPVRRPGSEVGRLAVSLNGMLGQIEQAFHARSRSEEAARVSEGRMRRFVADASHELRTPLTSIRGYAELYRQGAVTDVGEVMGRIEGQSERMSGLVEDLLLLASLDRQRPLELSPVDVTVIAVDAVSDARVVAPDRPIALHLDGSGEPALVLGDEQRLRQIAANLVGNAVKHTPVDTGVEVRTRTTETSVVLEVADRGPGLTPQQIERVFERFYRADPSRSQDSGGAGLGLAIVAALVEAHGGVVEVISEPDRGATFRVTLPRLTSDPAGAGSGAD</sequence>
<protein>
    <recommendedName>
        <fullName evidence="4">histidine kinase</fullName>
        <ecNumber evidence="4">2.7.13.3</ecNumber>
    </recommendedName>
</protein>
<dbReference type="PANTHER" id="PTHR45436:SF5">
    <property type="entry name" value="SENSOR HISTIDINE KINASE TRCS"/>
    <property type="match status" value="1"/>
</dbReference>
<dbReference type="PROSITE" id="PS50885">
    <property type="entry name" value="HAMP"/>
    <property type="match status" value="1"/>
</dbReference>
<dbReference type="SMART" id="SM00387">
    <property type="entry name" value="HATPase_c"/>
    <property type="match status" value="1"/>
</dbReference>
<feature type="domain" description="Histidine kinase" evidence="13">
    <location>
        <begin position="276"/>
        <end position="490"/>
    </location>
</feature>
<comment type="cofactor">
    <cofactor evidence="2">
        <name>a divalent metal cation</name>
        <dbReference type="ChEBI" id="CHEBI:60240"/>
    </cofactor>
</comment>
<name>A0A2S6GI37_9PSEU</name>
<dbReference type="PANTHER" id="PTHR45436">
    <property type="entry name" value="SENSOR HISTIDINE KINASE YKOH"/>
    <property type="match status" value="1"/>
</dbReference>
<keyword evidence="7 12" id="KW-0812">Transmembrane</keyword>
<feature type="domain" description="HAMP" evidence="14">
    <location>
        <begin position="201"/>
        <end position="254"/>
    </location>
</feature>
<dbReference type="InterPro" id="IPR003594">
    <property type="entry name" value="HATPase_dom"/>
</dbReference>
<dbReference type="GO" id="GO:0005509">
    <property type="term" value="F:calcium ion binding"/>
    <property type="evidence" value="ECO:0007669"/>
    <property type="project" value="UniProtKB-ARBA"/>
</dbReference>
<dbReference type="InterPro" id="IPR004358">
    <property type="entry name" value="Sig_transdc_His_kin-like_C"/>
</dbReference>
<keyword evidence="11 12" id="KW-0472">Membrane</keyword>
<evidence type="ECO:0000256" key="1">
    <source>
        <dbReference type="ARBA" id="ARBA00000085"/>
    </source>
</evidence>
<evidence type="ECO:0000256" key="5">
    <source>
        <dbReference type="ARBA" id="ARBA00022553"/>
    </source>
</evidence>
<dbReference type="CDD" id="cd00082">
    <property type="entry name" value="HisKA"/>
    <property type="match status" value="1"/>
</dbReference>
<evidence type="ECO:0000256" key="4">
    <source>
        <dbReference type="ARBA" id="ARBA00012438"/>
    </source>
</evidence>
<evidence type="ECO:0000313" key="16">
    <source>
        <dbReference type="Proteomes" id="UP000239203"/>
    </source>
</evidence>
<dbReference type="SUPFAM" id="SSF47384">
    <property type="entry name" value="Homodimeric domain of signal transducing histidine kinase"/>
    <property type="match status" value="1"/>
</dbReference>
<keyword evidence="9 12" id="KW-1133">Transmembrane helix</keyword>
<dbReference type="InterPro" id="IPR036890">
    <property type="entry name" value="HATPase_C_sf"/>
</dbReference>
<dbReference type="FunFam" id="1.10.287.130:FF:000001">
    <property type="entry name" value="Two-component sensor histidine kinase"/>
    <property type="match status" value="1"/>
</dbReference>
<dbReference type="Proteomes" id="UP000239203">
    <property type="component" value="Unassembled WGS sequence"/>
</dbReference>
<reference evidence="15 16" key="1">
    <citation type="submission" date="2018-02" db="EMBL/GenBank/DDBJ databases">
        <title>Genomic Encyclopedia of Archaeal and Bacterial Type Strains, Phase II (KMG-II): from individual species to whole genera.</title>
        <authorList>
            <person name="Goeker M."/>
        </authorList>
    </citation>
    <scope>NUCLEOTIDE SEQUENCE [LARGE SCALE GENOMIC DNA]</scope>
    <source>
        <strain evidence="15 16">YU 961-1</strain>
    </source>
</reference>
<dbReference type="PRINTS" id="PR00344">
    <property type="entry name" value="BCTRLSENSOR"/>
</dbReference>
<evidence type="ECO:0000259" key="13">
    <source>
        <dbReference type="PROSITE" id="PS50109"/>
    </source>
</evidence>
<dbReference type="InterPro" id="IPR036097">
    <property type="entry name" value="HisK_dim/P_sf"/>
</dbReference>
<evidence type="ECO:0000256" key="3">
    <source>
        <dbReference type="ARBA" id="ARBA00004236"/>
    </source>
</evidence>
<dbReference type="SMART" id="SM00304">
    <property type="entry name" value="HAMP"/>
    <property type="match status" value="1"/>
</dbReference>
<accession>A0A2S6GI37</accession>
<evidence type="ECO:0000256" key="7">
    <source>
        <dbReference type="ARBA" id="ARBA00022692"/>
    </source>
</evidence>
<dbReference type="AlphaFoldDB" id="A0A2S6GI37"/>
<dbReference type="PROSITE" id="PS50109">
    <property type="entry name" value="HIS_KIN"/>
    <property type="match status" value="1"/>
</dbReference>
<comment type="caution">
    <text evidence="15">The sequence shown here is derived from an EMBL/GenBank/DDBJ whole genome shotgun (WGS) entry which is preliminary data.</text>
</comment>
<keyword evidence="8 15" id="KW-0418">Kinase</keyword>
<proteinExistence type="predicted"/>
<evidence type="ECO:0000313" key="15">
    <source>
        <dbReference type="EMBL" id="PPK64877.1"/>
    </source>
</evidence>
<comment type="catalytic activity">
    <reaction evidence="1">
        <text>ATP + protein L-histidine = ADP + protein N-phospho-L-histidine.</text>
        <dbReference type="EC" id="2.7.13.3"/>
    </reaction>
</comment>
<dbReference type="Pfam" id="PF00672">
    <property type="entry name" value="HAMP"/>
    <property type="match status" value="1"/>
</dbReference>
<dbReference type="SMART" id="SM00388">
    <property type="entry name" value="HisKA"/>
    <property type="match status" value="1"/>
</dbReference>
<dbReference type="RefSeq" id="WP_219824118.1">
    <property type="nucleotide sequence ID" value="NZ_CP154825.1"/>
</dbReference>
<comment type="subcellular location">
    <subcellularLocation>
        <location evidence="3">Cell membrane</location>
    </subcellularLocation>
</comment>
<evidence type="ECO:0000256" key="10">
    <source>
        <dbReference type="ARBA" id="ARBA00023012"/>
    </source>
</evidence>
<evidence type="ECO:0000256" key="8">
    <source>
        <dbReference type="ARBA" id="ARBA00022777"/>
    </source>
</evidence>
<dbReference type="InterPro" id="IPR005467">
    <property type="entry name" value="His_kinase_dom"/>
</dbReference>
<dbReference type="EMBL" id="PTIX01000017">
    <property type="protein sequence ID" value="PPK64877.1"/>
    <property type="molecule type" value="Genomic_DNA"/>
</dbReference>
<dbReference type="EC" id="2.7.13.3" evidence="4"/>
<dbReference type="CDD" id="cd06225">
    <property type="entry name" value="HAMP"/>
    <property type="match status" value="1"/>
</dbReference>
<keyword evidence="16" id="KW-1185">Reference proteome</keyword>
<dbReference type="Pfam" id="PF02518">
    <property type="entry name" value="HATPase_c"/>
    <property type="match status" value="1"/>
</dbReference>
<evidence type="ECO:0000256" key="11">
    <source>
        <dbReference type="ARBA" id="ARBA00023136"/>
    </source>
</evidence>
<evidence type="ECO:0000256" key="12">
    <source>
        <dbReference type="SAM" id="Phobius"/>
    </source>
</evidence>
<keyword evidence="6" id="KW-0808">Transferase</keyword>
<feature type="transmembrane region" description="Helical" evidence="12">
    <location>
        <begin position="20"/>
        <end position="39"/>
    </location>
</feature>
<keyword evidence="10" id="KW-0902">Two-component regulatory system</keyword>
<dbReference type="InterPro" id="IPR050428">
    <property type="entry name" value="TCS_sensor_his_kinase"/>
</dbReference>
<dbReference type="CDD" id="cd00075">
    <property type="entry name" value="HATPase"/>
    <property type="match status" value="1"/>
</dbReference>
<evidence type="ECO:0000256" key="9">
    <source>
        <dbReference type="ARBA" id="ARBA00022989"/>
    </source>
</evidence>
<dbReference type="GO" id="GO:0005886">
    <property type="term" value="C:plasma membrane"/>
    <property type="evidence" value="ECO:0007669"/>
    <property type="project" value="UniProtKB-SubCell"/>
</dbReference>
<dbReference type="FunFam" id="3.30.565.10:FF:000006">
    <property type="entry name" value="Sensor histidine kinase WalK"/>
    <property type="match status" value="1"/>
</dbReference>
<keyword evidence="5" id="KW-0597">Phosphoprotein</keyword>
<dbReference type="Gene3D" id="6.10.340.10">
    <property type="match status" value="1"/>
</dbReference>
<dbReference type="Pfam" id="PF00512">
    <property type="entry name" value="HisKA"/>
    <property type="match status" value="1"/>
</dbReference>
<organism evidence="15 16">
    <name type="scientific">Actinokineospora auranticolor</name>
    <dbReference type="NCBI Taxonomy" id="155976"/>
    <lineage>
        <taxon>Bacteria</taxon>
        <taxon>Bacillati</taxon>
        <taxon>Actinomycetota</taxon>
        <taxon>Actinomycetes</taxon>
        <taxon>Pseudonocardiales</taxon>
        <taxon>Pseudonocardiaceae</taxon>
        <taxon>Actinokineospora</taxon>
    </lineage>
</organism>
<dbReference type="GO" id="GO:0000155">
    <property type="term" value="F:phosphorelay sensor kinase activity"/>
    <property type="evidence" value="ECO:0007669"/>
    <property type="project" value="InterPro"/>
</dbReference>